<evidence type="ECO:0000313" key="2">
    <source>
        <dbReference type="EMBL" id="GLK07162.1"/>
    </source>
</evidence>
<keyword evidence="3" id="KW-1185">Reference proteome</keyword>
<dbReference type="EMBL" id="BSEV01000001">
    <property type="protein sequence ID" value="GLK07162.1"/>
    <property type="molecule type" value="Genomic_DNA"/>
</dbReference>
<gene>
    <name evidence="2" type="ORF">GCM10017600_05670</name>
</gene>
<dbReference type="Proteomes" id="UP001143474">
    <property type="component" value="Unassembled WGS sequence"/>
</dbReference>
<comment type="caution">
    <text evidence="2">The sequence shown here is derived from an EMBL/GenBank/DDBJ whole genome shotgun (WGS) entry which is preliminary data.</text>
</comment>
<reference evidence="2" key="1">
    <citation type="journal article" date="2014" name="Int. J. Syst. Evol. Microbiol.">
        <title>Complete genome sequence of Corynebacterium casei LMG S-19264T (=DSM 44701T), isolated from a smear-ripened cheese.</title>
        <authorList>
            <consortium name="US DOE Joint Genome Institute (JGI-PGF)"/>
            <person name="Walter F."/>
            <person name="Albersmeier A."/>
            <person name="Kalinowski J."/>
            <person name="Ruckert C."/>
        </authorList>
    </citation>
    <scope>NUCLEOTIDE SEQUENCE</scope>
    <source>
        <strain evidence="2">VKM Ac-2007</strain>
    </source>
</reference>
<name>A0A9W6HW66_9ACTN</name>
<feature type="region of interest" description="Disordered" evidence="1">
    <location>
        <begin position="1"/>
        <end position="26"/>
    </location>
</feature>
<evidence type="ECO:0000313" key="3">
    <source>
        <dbReference type="Proteomes" id="UP001143474"/>
    </source>
</evidence>
<feature type="compositionally biased region" description="Low complexity" evidence="1">
    <location>
        <begin position="1"/>
        <end position="21"/>
    </location>
</feature>
<evidence type="ECO:0000256" key="1">
    <source>
        <dbReference type="SAM" id="MobiDB-lite"/>
    </source>
</evidence>
<organism evidence="2 3">
    <name type="scientific">Streptosporangium carneum</name>
    <dbReference type="NCBI Taxonomy" id="47481"/>
    <lineage>
        <taxon>Bacteria</taxon>
        <taxon>Bacillati</taxon>
        <taxon>Actinomycetota</taxon>
        <taxon>Actinomycetes</taxon>
        <taxon>Streptosporangiales</taxon>
        <taxon>Streptosporangiaceae</taxon>
        <taxon>Streptosporangium</taxon>
    </lineage>
</organism>
<sequence>MPAGQVVGVQGQVRQGAQGRTPRLRRTPRPALRKWSNKTLRDHKADHRAWVLDMLGLPADDTATDPHRYIWRPVSTKDPPRTPLQVRLLRGVANRHRTRARLDELRARADGRPVLDLSATTALREAA</sequence>
<proteinExistence type="predicted"/>
<reference evidence="2" key="2">
    <citation type="submission" date="2023-01" db="EMBL/GenBank/DDBJ databases">
        <authorList>
            <person name="Sun Q."/>
            <person name="Evtushenko L."/>
        </authorList>
    </citation>
    <scope>NUCLEOTIDE SEQUENCE</scope>
    <source>
        <strain evidence="2">VKM Ac-2007</strain>
    </source>
</reference>
<protein>
    <submittedName>
        <fullName evidence="2">Uncharacterized protein</fullName>
    </submittedName>
</protein>
<accession>A0A9W6HW66</accession>
<dbReference type="AlphaFoldDB" id="A0A9W6HW66"/>